<dbReference type="PANTHER" id="PTHR39560">
    <property type="entry name" value="PROTEIN ADENYLYLTRANSFERASE FIC-RELATED"/>
    <property type="match status" value="1"/>
</dbReference>
<proteinExistence type="predicted"/>
<evidence type="ECO:0000256" key="6">
    <source>
        <dbReference type="ARBA" id="ARBA00047939"/>
    </source>
</evidence>
<feature type="region of interest" description="Disordered" evidence="8">
    <location>
        <begin position="296"/>
        <end position="325"/>
    </location>
</feature>
<name>A0A6A1TIS7_NEOGA</name>
<protein>
    <recommendedName>
        <fullName evidence="5">protein adenylyltransferase</fullName>
        <ecNumber evidence="5">2.7.7.108</ecNumber>
    </recommendedName>
</protein>
<organism evidence="10 11">
    <name type="scientific">Neorhizobium galegae</name>
    <name type="common">Rhizobium galegae</name>
    <dbReference type="NCBI Taxonomy" id="399"/>
    <lineage>
        <taxon>Bacteria</taxon>
        <taxon>Pseudomonadati</taxon>
        <taxon>Pseudomonadota</taxon>
        <taxon>Alphaproteobacteria</taxon>
        <taxon>Hyphomicrobiales</taxon>
        <taxon>Rhizobiaceae</taxon>
        <taxon>Rhizobium/Agrobacterium group</taxon>
        <taxon>Neorhizobium</taxon>
    </lineage>
</organism>
<dbReference type="EC" id="2.7.7.108" evidence="5"/>
<dbReference type="AlphaFoldDB" id="A0A6A1TIS7"/>
<evidence type="ECO:0000256" key="8">
    <source>
        <dbReference type="SAM" id="MobiDB-lite"/>
    </source>
</evidence>
<gene>
    <name evidence="10" type="ORF">F4V91_32105</name>
</gene>
<comment type="catalytic activity">
    <reaction evidence="6">
        <text>L-threonyl-[protein] + ATP = 3-O-(5'-adenylyl)-L-threonyl-[protein] + diphosphate</text>
        <dbReference type="Rhea" id="RHEA:54292"/>
        <dbReference type="Rhea" id="RHEA-COMP:11060"/>
        <dbReference type="Rhea" id="RHEA-COMP:13847"/>
        <dbReference type="ChEBI" id="CHEBI:30013"/>
        <dbReference type="ChEBI" id="CHEBI:30616"/>
        <dbReference type="ChEBI" id="CHEBI:33019"/>
        <dbReference type="ChEBI" id="CHEBI:138113"/>
        <dbReference type="EC" id="2.7.7.108"/>
    </reaction>
</comment>
<dbReference type="Proteomes" id="UP000386575">
    <property type="component" value="Unassembled WGS sequence"/>
</dbReference>
<comment type="catalytic activity">
    <reaction evidence="7">
        <text>L-tyrosyl-[protein] + ATP = O-(5'-adenylyl)-L-tyrosyl-[protein] + diphosphate</text>
        <dbReference type="Rhea" id="RHEA:54288"/>
        <dbReference type="Rhea" id="RHEA-COMP:10136"/>
        <dbReference type="Rhea" id="RHEA-COMP:13846"/>
        <dbReference type="ChEBI" id="CHEBI:30616"/>
        <dbReference type="ChEBI" id="CHEBI:33019"/>
        <dbReference type="ChEBI" id="CHEBI:46858"/>
        <dbReference type="ChEBI" id="CHEBI:83624"/>
        <dbReference type="EC" id="2.7.7.108"/>
    </reaction>
</comment>
<keyword evidence="2" id="KW-0548">Nucleotidyltransferase</keyword>
<dbReference type="SUPFAM" id="SSF140931">
    <property type="entry name" value="Fic-like"/>
    <property type="match status" value="1"/>
</dbReference>
<dbReference type="Pfam" id="PF02661">
    <property type="entry name" value="Fic"/>
    <property type="match status" value="1"/>
</dbReference>
<reference evidence="10 11" key="1">
    <citation type="submission" date="2019-09" db="EMBL/GenBank/DDBJ databases">
        <title>Genome sequencing of Ng87 strain.</title>
        <authorList>
            <person name="Karasev E.S."/>
            <person name="Andronov E."/>
        </authorList>
    </citation>
    <scope>NUCLEOTIDE SEQUENCE [LARGE SCALE GENOMIC DNA]</scope>
    <source>
        <strain evidence="10 11">Ng87</strain>
    </source>
</reference>
<keyword evidence="1" id="KW-0808">Transferase</keyword>
<evidence type="ECO:0000256" key="3">
    <source>
        <dbReference type="ARBA" id="ARBA00022741"/>
    </source>
</evidence>
<dbReference type="GO" id="GO:0070733">
    <property type="term" value="F:AMPylase activity"/>
    <property type="evidence" value="ECO:0007669"/>
    <property type="project" value="UniProtKB-EC"/>
</dbReference>
<accession>A0A6A1TIS7</accession>
<evidence type="ECO:0000256" key="5">
    <source>
        <dbReference type="ARBA" id="ARBA00034531"/>
    </source>
</evidence>
<dbReference type="Gene3D" id="1.10.3290.10">
    <property type="entry name" value="Fido-like domain"/>
    <property type="match status" value="1"/>
</dbReference>
<evidence type="ECO:0000256" key="7">
    <source>
        <dbReference type="ARBA" id="ARBA00048696"/>
    </source>
</evidence>
<dbReference type="GO" id="GO:0051302">
    <property type="term" value="P:regulation of cell division"/>
    <property type="evidence" value="ECO:0007669"/>
    <property type="project" value="TreeGrafter"/>
</dbReference>
<keyword evidence="3" id="KW-0547">Nucleotide-binding</keyword>
<evidence type="ECO:0000259" key="9">
    <source>
        <dbReference type="PROSITE" id="PS51459"/>
    </source>
</evidence>
<evidence type="ECO:0000313" key="10">
    <source>
        <dbReference type="EMBL" id="KAB1082637.1"/>
    </source>
</evidence>
<keyword evidence="4" id="KW-0067">ATP-binding</keyword>
<dbReference type="InterPro" id="IPR003812">
    <property type="entry name" value="Fido"/>
</dbReference>
<dbReference type="PROSITE" id="PS51459">
    <property type="entry name" value="FIDO"/>
    <property type="match status" value="1"/>
</dbReference>
<dbReference type="RefSeq" id="WP_151047542.1">
    <property type="nucleotide sequence ID" value="NZ_VZUL01000004.1"/>
</dbReference>
<dbReference type="GO" id="GO:0005524">
    <property type="term" value="F:ATP binding"/>
    <property type="evidence" value="ECO:0007669"/>
    <property type="project" value="UniProtKB-KW"/>
</dbReference>
<comment type="caution">
    <text evidence="10">The sequence shown here is derived from an EMBL/GenBank/DDBJ whole genome shotgun (WGS) entry which is preliminary data.</text>
</comment>
<evidence type="ECO:0000313" key="11">
    <source>
        <dbReference type="Proteomes" id="UP000386575"/>
    </source>
</evidence>
<dbReference type="PANTHER" id="PTHR39560:SF1">
    <property type="entry name" value="PROTEIN ADENYLYLTRANSFERASE FIC-RELATED"/>
    <property type="match status" value="1"/>
</dbReference>
<evidence type="ECO:0000256" key="4">
    <source>
        <dbReference type="ARBA" id="ARBA00022840"/>
    </source>
</evidence>
<feature type="compositionally biased region" description="Polar residues" evidence="8">
    <location>
        <begin position="305"/>
        <end position="325"/>
    </location>
</feature>
<dbReference type="InterPro" id="IPR036597">
    <property type="entry name" value="Fido-like_dom_sf"/>
</dbReference>
<dbReference type="EMBL" id="VZUL01000004">
    <property type="protein sequence ID" value="KAB1082637.1"/>
    <property type="molecule type" value="Genomic_DNA"/>
</dbReference>
<sequence>MSDERAKGSYLYPNTSDDPDRIDVLRNKFGIQSNSELRTEEYRATAFRMAEIAEGDGPRGNFDKEHLKAIHGYIFQDVYEWAGHTRNESPIVDGARVEPIGGLAKGGNSFLHGSRIELGLDEALKPIRDPEVLRGSTPEQFAERAGQVLAELNYVHPFREGNGRAQEAFIVELGRHYGHEVDFTVISKPRMIEASIETTNDPSSPAMKHVMEDATNPNRQEALRAAFTDLEQCGEKPFEHNIRTARPGEEITGQVLGHDNRVASIVTDERIVAVDRADVPERLPDDDAEISFTARSDFSRPGREQQATAAQSQPERAEQPQQDTSAEIKAYAAEMAARRERERDNDDRDR</sequence>
<evidence type="ECO:0000256" key="1">
    <source>
        <dbReference type="ARBA" id="ARBA00022679"/>
    </source>
</evidence>
<evidence type="ECO:0000256" key="2">
    <source>
        <dbReference type="ARBA" id="ARBA00022695"/>
    </source>
</evidence>
<feature type="domain" description="Fido" evidence="9">
    <location>
        <begin position="62"/>
        <end position="213"/>
    </location>
</feature>